<gene>
    <name evidence="1" type="ORF">MENTE1834_LOCUS13080</name>
</gene>
<proteinExistence type="predicted"/>
<evidence type="ECO:0000313" key="1">
    <source>
        <dbReference type="EMBL" id="CAK5049493.1"/>
    </source>
</evidence>
<reference evidence="1" key="1">
    <citation type="submission" date="2023-11" db="EMBL/GenBank/DDBJ databases">
        <authorList>
            <person name="Poullet M."/>
        </authorList>
    </citation>
    <scope>NUCLEOTIDE SEQUENCE</scope>
    <source>
        <strain evidence="1">E1834</strain>
    </source>
</reference>
<protein>
    <submittedName>
        <fullName evidence="1">Uncharacterized protein</fullName>
    </submittedName>
</protein>
<name>A0ACB0YJH7_MELEN</name>
<dbReference type="Proteomes" id="UP001497535">
    <property type="component" value="Unassembled WGS sequence"/>
</dbReference>
<sequence>MYTGTFSTSCREISLYLPFKLSISPRHYKTTNLLLYLSKIVVLHSTKIIPKTLSVNRQSSFL</sequence>
<comment type="caution">
    <text evidence="1">The sequence shown here is derived from an EMBL/GenBank/DDBJ whole genome shotgun (WGS) entry which is preliminary data.</text>
</comment>
<dbReference type="EMBL" id="CAVMJV010000013">
    <property type="protein sequence ID" value="CAK5049493.1"/>
    <property type="molecule type" value="Genomic_DNA"/>
</dbReference>
<evidence type="ECO:0000313" key="2">
    <source>
        <dbReference type="Proteomes" id="UP001497535"/>
    </source>
</evidence>
<accession>A0ACB0YJH7</accession>
<organism evidence="1 2">
    <name type="scientific">Meloidogyne enterolobii</name>
    <name type="common">Root-knot nematode worm</name>
    <name type="synonym">Meloidogyne mayaguensis</name>
    <dbReference type="NCBI Taxonomy" id="390850"/>
    <lineage>
        <taxon>Eukaryota</taxon>
        <taxon>Metazoa</taxon>
        <taxon>Ecdysozoa</taxon>
        <taxon>Nematoda</taxon>
        <taxon>Chromadorea</taxon>
        <taxon>Rhabditida</taxon>
        <taxon>Tylenchina</taxon>
        <taxon>Tylenchomorpha</taxon>
        <taxon>Tylenchoidea</taxon>
        <taxon>Meloidogynidae</taxon>
        <taxon>Meloidogyninae</taxon>
        <taxon>Meloidogyne</taxon>
    </lineage>
</organism>
<keyword evidence="2" id="KW-1185">Reference proteome</keyword>